<dbReference type="PANTHER" id="PTHR30185:SF18">
    <property type="entry name" value="TRANSCRIPTIONAL REGULATOR MTLR"/>
    <property type="match status" value="1"/>
</dbReference>
<keyword evidence="2" id="KW-0677">Repeat</keyword>
<reference evidence="9" key="1">
    <citation type="journal article" date="2019" name="Int. J. Syst. Evol. Microbiol.">
        <title>The Global Catalogue of Microorganisms (GCM) 10K type strain sequencing project: providing services to taxonomists for standard genome sequencing and annotation.</title>
        <authorList>
            <consortium name="The Broad Institute Genomics Platform"/>
            <consortium name="The Broad Institute Genome Sequencing Center for Infectious Disease"/>
            <person name="Wu L."/>
            <person name="Ma J."/>
        </authorList>
    </citation>
    <scope>NUCLEOTIDE SEQUENCE [LARGE SCALE GENOMIC DNA]</scope>
    <source>
        <strain evidence="9">CGMCC 1.12376</strain>
    </source>
</reference>
<dbReference type="CDD" id="cd05568">
    <property type="entry name" value="PTS_IIB_bgl_like"/>
    <property type="match status" value="1"/>
</dbReference>
<dbReference type="Gene3D" id="1.10.1790.10">
    <property type="entry name" value="PRD domain"/>
    <property type="match status" value="1"/>
</dbReference>
<keyword evidence="1" id="KW-0808">Transferase</keyword>
<dbReference type="SUPFAM" id="SSF52794">
    <property type="entry name" value="PTS system IIB component-like"/>
    <property type="match status" value="1"/>
</dbReference>
<dbReference type="Pfam" id="PF00874">
    <property type="entry name" value="PRD"/>
    <property type="match status" value="1"/>
</dbReference>
<dbReference type="InterPro" id="IPR011608">
    <property type="entry name" value="PRD"/>
</dbReference>
<evidence type="ECO:0000256" key="3">
    <source>
        <dbReference type="ARBA" id="ARBA00023015"/>
    </source>
</evidence>
<feature type="domain" description="PTS EIIB type-2" evidence="6">
    <location>
        <begin position="405"/>
        <end position="494"/>
    </location>
</feature>
<dbReference type="Gene3D" id="3.40.50.2300">
    <property type="match status" value="1"/>
</dbReference>
<keyword evidence="3" id="KW-0805">Transcription regulation</keyword>
<evidence type="ECO:0000256" key="4">
    <source>
        <dbReference type="ARBA" id="ARBA00023163"/>
    </source>
</evidence>
<evidence type="ECO:0000259" key="7">
    <source>
        <dbReference type="PROSITE" id="PS51372"/>
    </source>
</evidence>
<dbReference type="Gene3D" id="3.40.930.10">
    <property type="entry name" value="Mannitol-specific EII, Chain A"/>
    <property type="match status" value="1"/>
</dbReference>
<dbReference type="Pfam" id="PF08279">
    <property type="entry name" value="HTH_11"/>
    <property type="match status" value="1"/>
</dbReference>
<dbReference type="InterPro" id="IPR050661">
    <property type="entry name" value="BglG_antiterminators"/>
</dbReference>
<sequence length="655" mass="76177">MLDITRRQAKLVELMARNEKYMPAKYYANRLNISQRTIFNDLKGLEEVFNRLEIEIHRKPNQGIKLHGEPAAVQRMIYQLEGTLETPNYSSLERQIVIFRRLFMEGQTVTYQSLSLDLYISTTSIIKDINRIRKFMDDEVRLVSDIKGTRIHGEEITIQKTVKRFAYYLIEQKVHNFTLASYAEILEPLFTKNILDTVYKTMDELVSVLDLNISEQYLKSFFISLLILTERAYRGYHLTTMPDVKFDGAVLTNYPLAVQISHRISSSLSFNFNELEHQHISNQLFAHRIEAKLSNKYIKNILSEDISQIIDQVSKAINIDLTTDDKLYNALIYHMFPMIYRLKSNINIYNPLLGEIKSNYGVLFRILWYVLEDFEKKYEIKLTDDDVAFITIHFRVAIERKEQMSKVLIVCQTGLVTSDLIMNRIKSLLPASVDLRLVAKSQLNNEDLSEVDFIISSVQLEDITQPIVYVSPLVSDEELIGIYSTYLKHSSTQRKREESKLNSETISNYFNDRYIFLQENVTTKEECLDTLIDVLEKDGVVKKDFKTSVFEREKLGNTMVKNWVAVPHALSSMANETRIAIMTTKKPIKWNDDYCVSLIILLAVAEKDVVNIRKLLGKLYEIIYTLEKIYGSKLIMSFEQPEELITLFQDKSTIS</sequence>
<dbReference type="InterPro" id="IPR036634">
    <property type="entry name" value="PRD_sf"/>
</dbReference>
<dbReference type="PROSITE" id="PS51372">
    <property type="entry name" value="PRD_2"/>
    <property type="match status" value="1"/>
</dbReference>
<proteinExistence type="predicted"/>
<dbReference type="SUPFAM" id="SSF55804">
    <property type="entry name" value="Phoshotransferase/anion transport protein"/>
    <property type="match status" value="1"/>
</dbReference>
<evidence type="ECO:0000313" key="9">
    <source>
        <dbReference type="Proteomes" id="UP001597221"/>
    </source>
</evidence>
<dbReference type="SUPFAM" id="SSF63520">
    <property type="entry name" value="PTS-regulatory domain, PRD"/>
    <property type="match status" value="1"/>
</dbReference>
<evidence type="ECO:0000256" key="1">
    <source>
        <dbReference type="ARBA" id="ARBA00022679"/>
    </source>
</evidence>
<feature type="domain" description="PRD" evidence="7">
    <location>
        <begin position="297"/>
        <end position="404"/>
    </location>
</feature>
<protein>
    <submittedName>
        <fullName evidence="8">BglG family transcription antiterminator</fullName>
    </submittedName>
</protein>
<dbReference type="InterPro" id="IPR013196">
    <property type="entry name" value="HTH_11"/>
</dbReference>
<comment type="caution">
    <text evidence="8">The sequence shown here is derived from an EMBL/GenBank/DDBJ whole genome shotgun (WGS) entry which is preliminary data.</text>
</comment>
<dbReference type="InterPro" id="IPR002178">
    <property type="entry name" value="PTS_EIIA_type-2_dom"/>
</dbReference>
<dbReference type="InterPro" id="IPR036095">
    <property type="entry name" value="PTS_EIIB-like_sf"/>
</dbReference>
<dbReference type="PROSITE" id="PS51094">
    <property type="entry name" value="PTS_EIIA_TYPE_2"/>
    <property type="match status" value="1"/>
</dbReference>
<dbReference type="Gene3D" id="1.10.10.10">
    <property type="entry name" value="Winged helix-like DNA-binding domain superfamily/Winged helix DNA-binding domain"/>
    <property type="match status" value="1"/>
</dbReference>
<gene>
    <name evidence="8" type="ORF">ACFSBH_20960</name>
</gene>
<dbReference type="PANTHER" id="PTHR30185">
    <property type="entry name" value="CRYPTIC BETA-GLUCOSIDE BGL OPERON ANTITERMINATOR"/>
    <property type="match status" value="1"/>
</dbReference>
<evidence type="ECO:0000256" key="2">
    <source>
        <dbReference type="ARBA" id="ARBA00022737"/>
    </source>
</evidence>
<dbReference type="RefSeq" id="WP_379599570.1">
    <property type="nucleotide sequence ID" value="NZ_JBHUDE010000167.1"/>
</dbReference>
<feature type="domain" description="PTS EIIA type-2" evidence="5">
    <location>
        <begin position="508"/>
        <end position="651"/>
    </location>
</feature>
<dbReference type="Proteomes" id="UP001597221">
    <property type="component" value="Unassembled WGS sequence"/>
</dbReference>
<dbReference type="InterPro" id="IPR016152">
    <property type="entry name" value="PTrfase/Anion_transptr"/>
</dbReference>
<evidence type="ECO:0000313" key="8">
    <source>
        <dbReference type="EMBL" id="MFD1610089.1"/>
    </source>
</evidence>
<dbReference type="Pfam" id="PF00359">
    <property type="entry name" value="PTS_EIIA_2"/>
    <property type="match status" value="1"/>
</dbReference>
<dbReference type="EMBL" id="JBHUDE010000167">
    <property type="protein sequence ID" value="MFD1610089.1"/>
    <property type="molecule type" value="Genomic_DNA"/>
</dbReference>
<keyword evidence="4" id="KW-0804">Transcription</keyword>
<dbReference type="CDD" id="cd00211">
    <property type="entry name" value="PTS_IIA_fru"/>
    <property type="match status" value="1"/>
</dbReference>
<keyword evidence="9" id="KW-1185">Reference proteome</keyword>
<accession>A0ABW4HWX4</accession>
<dbReference type="PROSITE" id="PS51099">
    <property type="entry name" value="PTS_EIIB_TYPE_2"/>
    <property type="match status" value="1"/>
</dbReference>
<dbReference type="InterPro" id="IPR036388">
    <property type="entry name" value="WH-like_DNA-bd_sf"/>
</dbReference>
<evidence type="ECO:0000259" key="6">
    <source>
        <dbReference type="PROSITE" id="PS51099"/>
    </source>
</evidence>
<organism evidence="8 9">
    <name type="scientific">Oceanobacillus luteolus</name>
    <dbReference type="NCBI Taxonomy" id="1274358"/>
    <lineage>
        <taxon>Bacteria</taxon>
        <taxon>Bacillati</taxon>
        <taxon>Bacillota</taxon>
        <taxon>Bacilli</taxon>
        <taxon>Bacillales</taxon>
        <taxon>Bacillaceae</taxon>
        <taxon>Oceanobacillus</taxon>
    </lineage>
</organism>
<dbReference type="InterPro" id="IPR013011">
    <property type="entry name" value="PTS_EIIB_2"/>
</dbReference>
<evidence type="ECO:0000259" key="5">
    <source>
        <dbReference type="PROSITE" id="PS51094"/>
    </source>
</evidence>
<name>A0ABW4HWX4_9BACI</name>